<keyword evidence="3 6" id="KW-0812">Transmembrane</keyword>
<evidence type="ECO:0000256" key="4">
    <source>
        <dbReference type="ARBA" id="ARBA00022989"/>
    </source>
</evidence>
<protein>
    <submittedName>
        <fullName evidence="8">Diguanylate cyclase (GGDEF) domain-containing protein</fullName>
    </submittedName>
</protein>
<dbReference type="OrthoDB" id="9805474at2"/>
<dbReference type="PANTHER" id="PTHR45138">
    <property type="entry name" value="REGULATORY COMPONENTS OF SENSORY TRANSDUCTION SYSTEM"/>
    <property type="match status" value="1"/>
</dbReference>
<keyword evidence="4 6" id="KW-1133">Transmembrane helix</keyword>
<dbReference type="FunFam" id="3.30.70.270:FF:000001">
    <property type="entry name" value="Diguanylate cyclase domain protein"/>
    <property type="match status" value="1"/>
</dbReference>
<dbReference type="InterPro" id="IPR043128">
    <property type="entry name" value="Rev_trsase/Diguanyl_cyclase"/>
</dbReference>
<dbReference type="Pfam" id="PF17200">
    <property type="entry name" value="sCache_2"/>
    <property type="match status" value="1"/>
</dbReference>
<name>A0A1M6LX29_9CLOT</name>
<evidence type="ECO:0000256" key="5">
    <source>
        <dbReference type="ARBA" id="ARBA00023136"/>
    </source>
</evidence>
<dbReference type="Pfam" id="PF00990">
    <property type="entry name" value="GGDEF"/>
    <property type="match status" value="1"/>
</dbReference>
<evidence type="ECO:0000256" key="1">
    <source>
        <dbReference type="ARBA" id="ARBA00004651"/>
    </source>
</evidence>
<feature type="transmembrane region" description="Helical" evidence="6">
    <location>
        <begin position="288"/>
        <end position="312"/>
    </location>
</feature>
<evidence type="ECO:0000313" key="9">
    <source>
        <dbReference type="Proteomes" id="UP000184310"/>
    </source>
</evidence>
<reference evidence="8 9" key="1">
    <citation type="submission" date="2016-11" db="EMBL/GenBank/DDBJ databases">
        <authorList>
            <person name="Jaros S."/>
            <person name="Januszkiewicz K."/>
            <person name="Wedrychowicz H."/>
        </authorList>
    </citation>
    <scope>NUCLEOTIDE SEQUENCE [LARGE SCALE GENOMIC DNA]</scope>
    <source>
        <strain evidence="8 9">DSM 21758</strain>
    </source>
</reference>
<proteinExistence type="predicted"/>
<dbReference type="CDD" id="cd01949">
    <property type="entry name" value="GGDEF"/>
    <property type="match status" value="1"/>
</dbReference>
<dbReference type="PANTHER" id="PTHR45138:SF9">
    <property type="entry name" value="DIGUANYLATE CYCLASE DGCM-RELATED"/>
    <property type="match status" value="1"/>
</dbReference>
<dbReference type="Gene3D" id="3.30.450.20">
    <property type="entry name" value="PAS domain"/>
    <property type="match status" value="1"/>
</dbReference>
<evidence type="ECO:0000256" key="6">
    <source>
        <dbReference type="SAM" id="Phobius"/>
    </source>
</evidence>
<dbReference type="SMART" id="SM00267">
    <property type="entry name" value="GGDEF"/>
    <property type="match status" value="1"/>
</dbReference>
<keyword evidence="5 6" id="KW-0472">Membrane</keyword>
<feature type="transmembrane region" description="Helical" evidence="6">
    <location>
        <begin position="15"/>
        <end position="37"/>
    </location>
</feature>
<dbReference type="InterPro" id="IPR029787">
    <property type="entry name" value="Nucleotide_cyclase"/>
</dbReference>
<dbReference type="InterPro" id="IPR033480">
    <property type="entry name" value="sCache_2"/>
</dbReference>
<comment type="subcellular location">
    <subcellularLocation>
        <location evidence="1">Cell membrane</location>
        <topology evidence="1">Multi-pass membrane protein</topology>
    </subcellularLocation>
</comment>
<keyword evidence="9" id="KW-1185">Reference proteome</keyword>
<dbReference type="Gene3D" id="3.30.70.270">
    <property type="match status" value="1"/>
</dbReference>
<sequence>MKIVKENKSLRSNFYKYYIISFSCLFLFTMSIFYFIANKIFYNIVLNNAIGRTNIMSEDIDIIIEAASKNYLKSVDDYMIKFIVRKNVDLNKIINELKEEAIDNKVQISMLDEKGDLIYSNNNEDINRLKNNNIINQINEGDEFFYLDIDGEEYIYHIINVKDKNITFISRIKRKDLKEYILREYLNVKTPAYANQEEYTYVLDTQGNVIIHPFYSNRNINDLKDYSGNSVLNQMVKNKNGIIRYKINTDTAIKDEKRITQYSYIKEFDWIVATSISEETVINRNVNVIITSVLMVLIACFIAIVIITFFAIKEIRDRINFLDNEINEYLILLDHNSKINYKSKNEIYRLKEAFDVLMKKNKEYSDSLVNKNVELENEVSNREQIIKNSLLDLKEKSLREEKIRELSNFLQNCYSEKEIYEVLSYTLPHIFVGSSGGLYIKNAKKILIEKVSWGNLKLEETVRFCDCWALKTNYIYFRSAEHKPLCKHCIDDIKTYICFPIFDEGKIIGLLNIDYNFEMSSSKKGEFRRLSGIISETIAINIANIRIKKKLTELSTMDSLTSILNRRYLEEVIKNDRIDKNTALLMMDLDDFKKVNDKNGHVVGDQILVKFSKLVKMVLEEDAIFLRYGGEEFLIIIKNVDKSKAIEYAQKIRKRVFDCLKIKEYGVACTVSIGMIYNTKENQDINMLIEKADNNLYIAKGQGKNRVVYSDEDLKNSN</sequence>
<evidence type="ECO:0000259" key="7">
    <source>
        <dbReference type="PROSITE" id="PS50887"/>
    </source>
</evidence>
<dbReference type="GO" id="GO:1902201">
    <property type="term" value="P:negative regulation of bacterial-type flagellum-dependent cell motility"/>
    <property type="evidence" value="ECO:0007669"/>
    <property type="project" value="TreeGrafter"/>
</dbReference>
<dbReference type="AlphaFoldDB" id="A0A1M6LX29"/>
<dbReference type="NCBIfam" id="TIGR00254">
    <property type="entry name" value="GGDEF"/>
    <property type="match status" value="1"/>
</dbReference>
<dbReference type="RefSeq" id="WP_072988031.1">
    <property type="nucleotide sequence ID" value="NZ_FQZB01000010.1"/>
</dbReference>
<feature type="domain" description="GGDEF" evidence="7">
    <location>
        <begin position="580"/>
        <end position="712"/>
    </location>
</feature>
<dbReference type="InterPro" id="IPR000160">
    <property type="entry name" value="GGDEF_dom"/>
</dbReference>
<dbReference type="EMBL" id="FQZB01000010">
    <property type="protein sequence ID" value="SHJ75758.1"/>
    <property type="molecule type" value="Genomic_DNA"/>
</dbReference>
<evidence type="ECO:0000313" key="8">
    <source>
        <dbReference type="EMBL" id="SHJ75758.1"/>
    </source>
</evidence>
<dbReference type="Proteomes" id="UP000184310">
    <property type="component" value="Unassembled WGS sequence"/>
</dbReference>
<dbReference type="GO" id="GO:0005886">
    <property type="term" value="C:plasma membrane"/>
    <property type="evidence" value="ECO:0007669"/>
    <property type="project" value="UniProtKB-SubCell"/>
</dbReference>
<dbReference type="GO" id="GO:0052621">
    <property type="term" value="F:diguanylate cyclase activity"/>
    <property type="evidence" value="ECO:0007669"/>
    <property type="project" value="TreeGrafter"/>
</dbReference>
<keyword evidence="2" id="KW-1003">Cell membrane</keyword>
<dbReference type="PROSITE" id="PS50887">
    <property type="entry name" value="GGDEF"/>
    <property type="match status" value="1"/>
</dbReference>
<dbReference type="SUPFAM" id="SSF55781">
    <property type="entry name" value="GAF domain-like"/>
    <property type="match status" value="1"/>
</dbReference>
<accession>A0A1M6LX29</accession>
<organism evidence="8 9">
    <name type="scientific">Clostridium cavendishii DSM 21758</name>
    <dbReference type="NCBI Taxonomy" id="1121302"/>
    <lineage>
        <taxon>Bacteria</taxon>
        <taxon>Bacillati</taxon>
        <taxon>Bacillota</taxon>
        <taxon>Clostridia</taxon>
        <taxon>Eubacteriales</taxon>
        <taxon>Clostridiaceae</taxon>
        <taxon>Clostridium</taxon>
    </lineage>
</organism>
<evidence type="ECO:0000256" key="3">
    <source>
        <dbReference type="ARBA" id="ARBA00022692"/>
    </source>
</evidence>
<dbReference type="GO" id="GO:0043709">
    <property type="term" value="P:cell adhesion involved in single-species biofilm formation"/>
    <property type="evidence" value="ECO:0007669"/>
    <property type="project" value="TreeGrafter"/>
</dbReference>
<evidence type="ECO:0000256" key="2">
    <source>
        <dbReference type="ARBA" id="ARBA00022475"/>
    </source>
</evidence>
<dbReference type="SUPFAM" id="SSF55073">
    <property type="entry name" value="Nucleotide cyclase"/>
    <property type="match status" value="1"/>
</dbReference>
<gene>
    <name evidence="8" type="ORF">SAMN02745163_02524</name>
</gene>
<dbReference type="CDD" id="cd12912">
    <property type="entry name" value="PDC2_MCP_like"/>
    <property type="match status" value="1"/>
</dbReference>
<dbReference type="STRING" id="1121302.SAMN02745163_02524"/>
<dbReference type="InterPro" id="IPR050469">
    <property type="entry name" value="Diguanylate_Cyclase"/>
</dbReference>